<comment type="function">
    <text evidence="1">Catalyzes the synthesis of GMP from XMP.</text>
</comment>
<reference evidence="13 14" key="1">
    <citation type="submission" date="2019-07" db="EMBL/GenBank/DDBJ databases">
        <title>Whole genome shotgun sequence of Nocardia ninae NBRC 108245.</title>
        <authorList>
            <person name="Hosoyama A."/>
            <person name="Uohara A."/>
            <person name="Ohji S."/>
            <person name="Ichikawa N."/>
        </authorList>
    </citation>
    <scope>NUCLEOTIDE SEQUENCE [LARGE SCALE GENOMIC DNA]</scope>
    <source>
        <strain evidence="13 14">NBRC 108245</strain>
    </source>
</reference>
<organism evidence="13 14">
    <name type="scientific">Nocardia ninae NBRC 108245</name>
    <dbReference type="NCBI Taxonomy" id="1210091"/>
    <lineage>
        <taxon>Bacteria</taxon>
        <taxon>Bacillati</taxon>
        <taxon>Actinomycetota</taxon>
        <taxon>Actinomycetes</taxon>
        <taxon>Mycobacteriales</taxon>
        <taxon>Nocardiaceae</taxon>
        <taxon>Nocardia</taxon>
    </lineage>
</organism>
<evidence type="ECO:0000256" key="4">
    <source>
        <dbReference type="ARBA" id="ARBA00022598"/>
    </source>
</evidence>
<dbReference type="Pfam" id="PF00958">
    <property type="entry name" value="GMP_synt_C"/>
    <property type="match status" value="1"/>
</dbReference>
<name>A0A511MLU8_9NOCA</name>
<evidence type="ECO:0000256" key="11">
    <source>
        <dbReference type="PROSITE-ProRule" id="PRU00886"/>
    </source>
</evidence>
<evidence type="ECO:0000256" key="6">
    <source>
        <dbReference type="ARBA" id="ARBA00022749"/>
    </source>
</evidence>
<keyword evidence="9" id="KW-0315">Glutamine amidotransferase</keyword>
<evidence type="ECO:0000256" key="7">
    <source>
        <dbReference type="ARBA" id="ARBA00022755"/>
    </source>
</evidence>
<evidence type="ECO:0000313" key="13">
    <source>
        <dbReference type="EMBL" id="GEM41599.1"/>
    </source>
</evidence>
<dbReference type="NCBIfam" id="NF000848">
    <property type="entry name" value="PRK00074.1"/>
    <property type="match status" value="1"/>
</dbReference>
<dbReference type="SUPFAM" id="SSF52317">
    <property type="entry name" value="Class I glutamine amidotransferase-like"/>
    <property type="match status" value="1"/>
</dbReference>
<dbReference type="InterPro" id="IPR025777">
    <property type="entry name" value="GMPS_ATP_PPase_dom"/>
</dbReference>
<dbReference type="Gene3D" id="3.40.50.880">
    <property type="match status" value="1"/>
</dbReference>
<gene>
    <name evidence="13" type="primary">guaA</name>
    <name evidence="13" type="ORF">NN4_61180</name>
</gene>
<dbReference type="PANTHER" id="PTHR11922">
    <property type="entry name" value="GMP SYNTHASE-RELATED"/>
    <property type="match status" value="1"/>
</dbReference>
<dbReference type="InterPro" id="IPR017926">
    <property type="entry name" value="GATASE"/>
</dbReference>
<keyword evidence="4" id="KW-0436">Ligase</keyword>
<dbReference type="SUPFAM" id="SSF52402">
    <property type="entry name" value="Adenine nucleotide alpha hydrolases-like"/>
    <property type="match status" value="1"/>
</dbReference>
<protein>
    <recommendedName>
        <fullName evidence="3">GMP synthase (glutamine-hydrolyzing)</fullName>
        <ecNumber evidence="3">6.3.5.2</ecNumber>
    </recommendedName>
    <alternativeName>
        <fullName evidence="10">Glutamine amidotransferase</fullName>
    </alternativeName>
</protein>
<dbReference type="PROSITE" id="PS51273">
    <property type="entry name" value="GATASE_TYPE_1"/>
    <property type="match status" value="1"/>
</dbReference>
<evidence type="ECO:0000256" key="9">
    <source>
        <dbReference type="ARBA" id="ARBA00022962"/>
    </source>
</evidence>
<evidence type="ECO:0000256" key="3">
    <source>
        <dbReference type="ARBA" id="ARBA00012746"/>
    </source>
</evidence>
<sequence length="430" mass="46477">MALLLGGQVAHNGVAEYGRTDIRVKGGALHGGLPTEMPVWMSHRDAVVRAPIGFDVMASSDRTAIAAFESPALRMAGVQYHPEVHHTPHGPEVLRRFLEVVADCAPNWSMGDVAGELIDDVRDKVGDGRAICALSGGVDSAVAAAVVHAAIGDRLSCVLVDNGLLREGEREQVVRDFEGATGAVLTVRNEQKRFLDSLAGISEPELKRKAIGRSFIESFTDAVSEMAADDGFDRHFLVQGTLYSDVIESGGSGNTAANIKSHHNVGGLPEEMRFSLVEPLRQLFKDEVRRLGAELGLPKSIIGRQPFPGPGLAIRIVGEVTQQRLELVRKADAIVREVMAKEPADADVWQFPVVLLAEVRSVGVMGDGRSYGHPLVLRPVTSEDAMTADWTRLPHELIAALSNRLTNELPEVNRVVLDVTSKPPATIEWE</sequence>
<feature type="binding site" evidence="11">
    <location>
        <begin position="135"/>
        <end position="141"/>
    </location>
    <ligand>
        <name>ATP</name>
        <dbReference type="ChEBI" id="CHEBI:30616"/>
    </ligand>
</feature>
<dbReference type="FunFam" id="3.30.300.10:FF:000002">
    <property type="entry name" value="GMP synthase [glutamine-hydrolyzing]"/>
    <property type="match status" value="1"/>
</dbReference>
<dbReference type="GO" id="GO:0005524">
    <property type="term" value="F:ATP binding"/>
    <property type="evidence" value="ECO:0007669"/>
    <property type="project" value="UniProtKB-UniRule"/>
</dbReference>
<keyword evidence="6 11" id="KW-0332">GMP biosynthesis</keyword>
<dbReference type="CDD" id="cd01997">
    <property type="entry name" value="GMP_synthase_C"/>
    <property type="match status" value="1"/>
</dbReference>
<keyword evidence="7 11" id="KW-0658">Purine biosynthesis</keyword>
<dbReference type="Gene3D" id="3.30.300.10">
    <property type="match status" value="1"/>
</dbReference>
<keyword evidence="8 11" id="KW-0067">ATP-binding</keyword>
<dbReference type="AlphaFoldDB" id="A0A511MLU8"/>
<evidence type="ECO:0000256" key="10">
    <source>
        <dbReference type="ARBA" id="ARBA00031356"/>
    </source>
</evidence>
<evidence type="ECO:0000256" key="8">
    <source>
        <dbReference type="ARBA" id="ARBA00022840"/>
    </source>
</evidence>
<dbReference type="PROSITE" id="PS51553">
    <property type="entry name" value="GMPS_ATP_PPASE"/>
    <property type="match status" value="1"/>
</dbReference>
<dbReference type="GO" id="GO:0003921">
    <property type="term" value="F:GMP synthase activity"/>
    <property type="evidence" value="ECO:0007669"/>
    <property type="project" value="InterPro"/>
</dbReference>
<proteinExistence type="predicted"/>
<evidence type="ECO:0000256" key="1">
    <source>
        <dbReference type="ARBA" id="ARBA00002332"/>
    </source>
</evidence>
<dbReference type="Proteomes" id="UP000321424">
    <property type="component" value="Unassembled WGS sequence"/>
</dbReference>
<evidence type="ECO:0000256" key="2">
    <source>
        <dbReference type="ARBA" id="ARBA00005153"/>
    </source>
</evidence>
<dbReference type="GO" id="GO:0005829">
    <property type="term" value="C:cytosol"/>
    <property type="evidence" value="ECO:0007669"/>
    <property type="project" value="TreeGrafter"/>
</dbReference>
<dbReference type="InterPro" id="IPR001674">
    <property type="entry name" value="GMP_synth_C"/>
</dbReference>
<comment type="pathway">
    <text evidence="2">Purine metabolism; GMP biosynthesis; GMP from XMP (L-Gln route): step 1/1.</text>
</comment>
<dbReference type="NCBIfam" id="TIGR00884">
    <property type="entry name" value="guaA_Cterm"/>
    <property type="match status" value="1"/>
</dbReference>
<dbReference type="EC" id="6.3.5.2" evidence="3"/>
<evidence type="ECO:0000256" key="5">
    <source>
        <dbReference type="ARBA" id="ARBA00022741"/>
    </source>
</evidence>
<dbReference type="Gene3D" id="3.40.50.620">
    <property type="entry name" value="HUPs"/>
    <property type="match status" value="1"/>
</dbReference>
<comment type="caution">
    <text evidence="13">The sequence shown here is derived from an EMBL/GenBank/DDBJ whole genome shotgun (WGS) entry which is preliminary data.</text>
</comment>
<evidence type="ECO:0000313" key="14">
    <source>
        <dbReference type="Proteomes" id="UP000321424"/>
    </source>
</evidence>
<keyword evidence="14" id="KW-1185">Reference proteome</keyword>
<dbReference type="UniPathway" id="UPA00189">
    <property type="reaction ID" value="UER00296"/>
</dbReference>
<dbReference type="Pfam" id="PF00117">
    <property type="entry name" value="GATase"/>
    <property type="match status" value="1"/>
</dbReference>
<dbReference type="EMBL" id="BJXA01000054">
    <property type="protein sequence ID" value="GEM41599.1"/>
    <property type="molecule type" value="Genomic_DNA"/>
</dbReference>
<dbReference type="PANTHER" id="PTHR11922:SF2">
    <property type="entry name" value="GMP SYNTHASE [GLUTAMINE-HYDROLYZING]"/>
    <property type="match status" value="1"/>
</dbReference>
<keyword evidence="5 11" id="KW-0547">Nucleotide-binding</keyword>
<dbReference type="InterPro" id="IPR014729">
    <property type="entry name" value="Rossmann-like_a/b/a_fold"/>
</dbReference>
<dbReference type="SUPFAM" id="SSF54810">
    <property type="entry name" value="GMP synthetase C-terminal dimerisation domain"/>
    <property type="match status" value="1"/>
</dbReference>
<evidence type="ECO:0000259" key="12">
    <source>
        <dbReference type="PROSITE" id="PS51553"/>
    </source>
</evidence>
<accession>A0A511MLU8</accession>
<dbReference type="InterPro" id="IPR029062">
    <property type="entry name" value="Class_I_gatase-like"/>
</dbReference>
<feature type="domain" description="GMPS ATP-PPase" evidence="12">
    <location>
        <begin position="108"/>
        <end position="304"/>
    </location>
</feature>